<reference evidence="1 2" key="1">
    <citation type="submission" date="2015-09" db="EMBL/GenBank/DDBJ databases">
        <authorList>
            <consortium name="Pathogen Informatics"/>
        </authorList>
    </citation>
    <scope>NUCLEOTIDE SEQUENCE [LARGE SCALE GENOMIC DNA]</scope>
    <source>
        <strain evidence="1 2">2789STDY5608850</strain>
    </source>
</reference>
<dbReference type="Pfam" id="PF12675">
    <property type="entry name" value="DUF3795"/>
    <property type="match status" value="1"/>
</dbReference>
<dbReference type="Proteomes" id="UP000095651">
    <property type="component" value="Unassembled WGS sequence"/>
</dbReference>
<evidence type="ECO:0000313" key="2">
    <source>
        <dbReference type="Proteomes" id="UP000095651"/>
    </source>
</evidence>
<dbReference type="AlphaFoldDB" id="A0A174BZG8"/>
<gene>
    <name evidence="1" type="ORF">ERS852407_01742</name>
</gene>
<evidence type="ECO:0000313" key="1">
    <source>
        <dbReference type="EMBL" id="CUO04906.1"/>
    </source>
</evidence>
<dbReference type="InterPro" id="IPR024227">
    <property type="entry name" value="DUF3795"/>
</dbReference>
<protein>
    <submittedName>
        <fullName evidence="1">Protein of uncharacterized function (DUF3795)</fullName>
    </submittedName>
</protein>
<organism evidence="1 2">
    <name type="scientific">Hungatella hathewayi</name>
    <dbReference type="NCBI Taxonomy" id="154046"/>
    <lineage>
        <taxon>Bacteria</taxon>
        <taxon>Bacillati</taxon>
        <taxon>Bacillota</taxon>
        <taxon>Clostridia</taxon>
        <taxon>Lachnospirales</taxon>
        <taxon>Lachnospiraceae</taxon>
        <taxon>Hungatella</taxon>
    </lineage>
</organism>
<sequence length="183" mass="20576">MKGFNRPNQLFSLCGLNCGLCPMFLNKNCPGCGGGEGNQSCKIARCSMEHDGAQYCFQCSEYPCEKYDHIDDFDSFITHRNRKSDMEKAKRLGIDAYNAEQAEKANILEVLLSNYNDGRKKTLFCVAVNLLELQDLKTVLKEIDCKPDMEILTFKEKSAFVAGLLQNAAAKNNIELNLRKKKG</sequence>
<proteinExistence type="predicted"/>
<dbReference type="RefSeq" id="WP_055654232.1">
    <property type="nucleotide sequence ID" value="NZ_CABIXC010000003.1"/>
</dbReference>
<name>A0A174BZG8_9FIRM</name>
<accession>A0A174BZG8</accession>
<dbReference type="EMBL" id="CYZE01000003">
    <property type="protein sequence ID" value="CUO04906.1"/>
    <property type="molecule type" value="Genomic_DNA"/>
</dbReference>